<dbReference type="AlphaFoldDB" id="A0A2C9UEU6"/>
<evidence type="ECO:0008006" key="3">
    <source>
        <dbReference type="Google" id="ProtNLM"/>
    </source>
</evidence>
<accession>A0A2C9UEU6</accession>
<feature type="region of interest" description="Disordered" evidence="1">
    <location>
        <begin position="152"/>
        <end position="179"/>
    </location>
</feature>
<feature type="region of interest" description="Disordered" evidence="1">
    <location>
        <begin position="256"/>
        <end position="293"/>
    </location>
</feature>
<sequence>MSEANQGNHPDISAIIPMKRKRGRPRKYPRPILGHGRDVHASVDLNPNHGSSSHVPPGFVGVNGNQPCQVDRANFASDAMVGQIVHGVIEAAFDAGYLLSVRVSNSETTLRGVVFKPGRFVPVSTDNDVAPGVQMIRRNEIPLPQENYAQVHTPRSRERNGTVHTAQPVTSKGKQVPSIASQTPVISRGNVVPVVLQPVDLSNGNASEPSSIATQPADAVASKGKQVLDAAHPLNGSTPTNQVQAVENQLLHFQSQDKYQSMPSGTQKEPGVNQNLAQAQQEAEAQSMKLPEDDVDDTNQPLSVEPLQSVQPVLHNHPAVVSRTLDNYRTGKMTELLQVLQENMTENQTTSMQDETNDARLGSLETELGDEDTDNSKKCA</sequence>
<feature type="compositionally biased region" description="Basic residues" evidence="1">
    <location>
        <begin position="18"/>
        <end position="29"/>
    </location>
</feature>
<feature type="compositionally biased region" description="Polar residues" evidence="1">
    <location>
        <begin position="256"/>
        <end position="276"/>
    </location>
</feature>
<reference evidence="2" key="1">
    <citation type="submission" date="2016-02" db="EMBL/GenBank/DDBJ databases">
        <title>WGS assembly of Manihot esculenta.</title>
        <authorList>
            <person name="Bredeson J.V."/>
            <person name="Prochnik S.E."/>
            <person name="Lyons J.B."/>
            <person name="Schmutz J."/>
            <person name="Grimwood J."/>
            <person name="Vrebalov J."/>
            <person name="Bart R.S."/>
            <person name="Amuge T."/>
            <person name="Ferguson M.E."/>
            <person name="Green R."/>
            <person name="Putnam N."/>
            <person name="Stites J."/>
            <person name="Rounsley S."/>
            <person name="Rokhsar D.S."/>
        </authorList>
    </citation>
    <scope>NUCLEOTIDE SEQUENCE [LARGE SCALE GENOMIC DNA]</scope>
    <source>
        <tissue evidence="2">Leaf</tissue>
    </source>
</reference>
<dbReference type="OMA" id="LMNYGIG"/>
<dbReference type="PANTHER" id="PTHR34682">
    <property type="entry name" value="AT HOOK MOTIF-CONTAINING PROTEIN"/>
    <property type="match status" value="1"/>
</dbReference>
<feature type="compositionally biased region" description="Polar residues" evidence="1">
    <location>
        <begin position="162"/>
        <end position="179"/>
    </location>
</feature>
<proteinExistence type="predicted"/>
<evidence type="ECO:0000256" key="1">
    <source>
        <dbReference type="SAM" id="MobiDB-lite"/>
    </source>
</evidence>
<feature type="compositionally biased region" description="Low complexity" evidence="1">
    <location>
        <begin position="277"/>
        <end position="286"/>
    </location>
</feature>
<name>A0A2C9UEU6_MANES</name>
<gene>
    <name evidence="2" type="ORF">MANES_15G072500</name>
</gene>
<dbReference type="InterPro" id="IPR045881">
    <property type="entry name" value="MNM1-like"/>
</dbReference>
<organism evidence="2">
    <name type="scientific">Manihot esculenta</name>
    <name type="common">Cassava</name>
    <name type="synonym">Jatropha manihot</name>
    <dbReference type="NCBI Taxonomy" id="3983"/>
    <lineage>
        <taxon>Eukaryota</taxon>
        <taxon>Viridiplantae</taxon>
        <taxon>Streptophyta</taxon>
        <taxon>Embryophyta</taxon>
        <taxon>Tracheophyta</taxon>
        <taxon>Spermatophyta</taxon>
        <taxon>Magnoliopsida</taxon>
        <taxon>eudicotyledons</taxon>
        <taxon>Gunneridae</taxon>
        <taxon>Pentapetalae</taxon>
        <taxon>rosids</taxon>
        <taxon>fabids</taxon>
        <taxon>Malpighiales</taxon>
        <taxon>Euphorbiaceae</taxon>
        <taxon>Crotonoideae</taxon>
        <taxon>Manihoteae</taxon>
        <taxon>Manihot</taxon>
    </lineage>
</organism>
<dbReference type="EMBL" id="CM004401">
    <property type="protein sequence ID" value="OAY28507.1"/>
    <property type="molecule type" value="Genomic_DNA"/>
</dbReference>
<dbReference type="PANTHER" id="PTHR34682:SF1">
    <property type="entry name" value="PROTEIN METABOLIC NETWORK MODULATOR 1"/>
    <property type="match status" value="1"/>
</dbReference>
<evidence type="ECO:0000313" key="2">
    <source>
        <dbReference type="EMBL" id="OAY28507.1"/>
    </source>
</evidence>
<feature type="region of interest" description="Disordered" evidence="1">
    <location>
        <begin position="1"/>
        <end position="36"/>
    </location>
</feature>
<protein>
    <recommendedName>
        <fullName evidence="3">AT hook motif-containing protein</fullName>
    </recommendedName>
</protein>